<evidence type="ECO:0000313" key="2">
    <source>
        <dbReference type="EMBL" id="KAG0461899.1"/>
    </source>
</evidence>
<comment type="caution">
    <text evidence="2">The sequence shown here is derived from an EMBL/GenBank/DDBJ whole genome shotgun (WGS) entry which is preliminary data.</text>
</comment>
<protein>
    <submittedName>
        <fullName evidence="2">Uncharacterized protein</fullName>
    </submittedName>
</protein>
<feature type="region of interest" description="Disordered" evidence="1">
    <location>
        <begin position="1"/>
        <end position="27"/>
    </location>
</feature>
<accession>A0A835PXZ7</accession>
<evidence type="ECO:0000256" key="1">
    <source>
        <dbReference type="SAM" id="MobiDB-lite"/>
    </source>
</evidence>
<name>A0A835PXZ7_VANPL</name>
<dbReference type="AlphaFoldDB" id="A0A835PXZ7"/>
<dbReference type="Proteomes" id="UP000639772">
    <property type="component" value="Chromosome 11"/>
</dbReference>
<proteinExistence type="predicted"/>
<dbReference type="EMBL" id="JADCNM010000011">
    <property type="protein sequence ID" value="KAG0461899.1"/>
    <property type="molecule type" value="Genomic_DNA"/>
</dbReference>
<gene>
    <name evidence="2" type="ORF">HPP92_020375</name>
</gene>
<reference evidence="2 3" key="1">
    <citation type="journal article" date="2020" name="Nat. Food">
        <title>A phased Vanilla planifolia genome enables genetic improvement of flavour and production.</title>
        <authorList>
            <person name="Hasing T."/>
            <person name="Tang H."/>
            <person name="Brym M."/>
            <person name="Khazi F."/>
            <person name="Huang T."/>
            <person name="Chambers A.H."/>
        </authorList>
    </citation>
    <scope>NUCLEOTIDE SEQUENCE [LARGE SCALE GENOMIC DNA]</scope>
    <source>
        <tissue evidence="2">Leaf</tissue>
    </source>
</reference>
<organism evidence="2 3">
    <name type="scientific">Vanilla planifolia</name>
    <name type="common">Vanilla</name>
    <dbReference type="NCBI Taxonomy" id="51239"/>
    <lineage>
        <taxon>Eukaryota</taxon>
        <taxon>Viridiplantae</taxon>
        <taxon>Streptophyta</taxon>
        <taxon>Embryophyta</taxon>
        <taxon>Tracheophyta</taxon>
        <taxon>Spermatophyta</taxon>
        <taxon>Magnoliopsida</taxon>
        <taxon>Liliopsida</taxon>
        <taxon>Asparagales</taxon>
        <taxon>Orchidaceae</taxon>
        <taxon>Vanilloideae</taxon>
        <taxon>Vanilleae</taxon>
        <taxon>Vanilla</taxon>
    </lineage>
</organism>
<dbReference type="OrthoDB" id="5836667at2759"/>
<sequence>MERGVGPDRAAEDHYVMREQRPAAEERDRIDRVARFVARDGDLSEAVLLRLLRSRKNRQRWGSSPPTTPPRLLLRRKVSEQCRILRRPSN</sequence>
<evidence type="ECO:0000313" key="3">
    <source>
        <dbReference type="Proteomes" id="UP000639772"/>
    </source>
</evidence>